<dbReference type="EMBL" id="BMVP01000002">
    <property type="protein sequence ID" value="GHB45876.1"/>
    <property type="molecule type" value="Genomic_DNA"/>
</dbReference>
<proteinExistence type="predicted"/>
<dbReference type="Proteomes" id="UP000642673">
    <property type="component" value="Unassembled WGS sequence"/>
</dbReference>
<reference evidence="3" key="1">
    <citation type="journal article" date="2019" name="Int. J. Syst. Evol. Microbiol.">
        <title>The Global Catalogue of Microorganisms (GCM) 10K type strain sequencing project: providing services to taxonomists for standard genome sequencing and annotation.</title>
        <authorList>
            <consortium name="The Broad Institute Genomics Platform"/>
            <consortium name="The Broad Institute Genome Sequencing Center for Infectious Disease"/>
            <person name="Wu L."/>
            <person name="Ma J."/>
        </authorList>
    </citation>
    <scope>NUCLEOTIDE SEQUENCE [LARGE SCALE GENOMIC DNA]</scope>
    <source>
        <strain evidence="3">JCM 4738</strain>
    </source>
</reference>
<accession>A0ABQ3ELL2</accession>
<gene>
    <name evidence="2" type="ORF">GCM10010347_14340</name>
</gene>
<feature type="region of interest" description="Disordered" evidence="1">
    <location>
        <begin position="1"/>
        <end position="21"/>
    </location>
</feature>
<keyword evidence="3" id="KW-1185">Reference proteome</keyword>
<evidence type="ECO:0000313" key="3">
    <source>
        <dbReference type="Proteomes" id="UP000642673"/>
    </source>
</evidence>
<sequence>MSSPSTTMDPPVQLSLPRTPPAPAPGCGVCAALAKQRTAAYGAGDPSAVSDCNIELTAHPKKHPGAR</sequence>
<name>A0ABQ3ELL2_9ACTN</name>
<protein>
    <submittedName>
        <fullName evidence="2">Uncharacterized protein</fullName>
    </submittedName>
</protein>
<comment type="caution">
    <text evidence="2">The sequence shown here is derived from an EMBL/GenBank/DDBJ whole genome shotgun (WGS) entry which is preliminary data.</text>
</comment>
<organism evidence="2 3">
    <name type="scientific">Streptomyces cirratus</name>
    <dbReference type="NCBI Taxonomy" id="68187"/>
    <lineage>
        <taxon>Bacteria</taxon>
        <taxon>Bacillati</taxon>
        <taxon>Actinomycetota</taxon>
        <taxon>Actinomycetes</taxon>
        <taxon>Kitasatosporales</taxon>
        <taxon>Streptomycetaceae</taxon>
        <taxon>Streptomyces</taxon>
    </lineage>
</organism>
<evidence type="ECO:0000256" key="1">
    <source>
        <dbReference type="SAM" id="MobiDB-lite"/>
    </source>
</evidence>
<evidence type="ECO:0000313" key="2">
    <source>
        <dbReference type="EMBL" id="GHB45876.1"/>
    </source>
</evidence>